<organism evidence="1 2">
    <name type="scientific">Arthrobacter terrae</name>
    <dbReference type="NCBI Taxonomy" id="2935737"/>
    <lineage>
        <taxon>Bacteria</taxon>
        <taxon>Bacillati</taxon>
        <taxon>Actinomycetota</taxon>
        <taxon>Actinomycetes</taxon>
        <taxon>Micrococcales</taxon>
        <taxon>Micrococcaceae</taxon>
        <taxon>Arthrobacter</taxon>
    </lineage>
</organism>
<reference evidence="1 2" key="1">
    <citation type="submission" date="2020-11" db="EMBL/GenBank/DDBJ databases">
        <title>Arthrobacter antarcticus sp. nov., isolated from Antarctic Soil.</title>
        <authorList>
            <person name="Li J."/>
        </authorList>
    </citation>
    <scope>NUCLEOTIDE SEQUENCE [LARGE SCALE GENOMIC DNA]</scope>
    <source>
        <strain evidence="1 2">Z1-20</strain>
    </source>
</reference>
<dbReference type="Proteomes" id="UP000655366">
    <property type="component" value="Unassembled WGS sequence"/>
</dbReference>
<keyword evidence="2" id="KW-1185">Reference proteome</keyword>
<evidence type="ECO:0000313" key="1">
    <source>
        <dbReference type="EMBL" id="MBG0738708.1"/>
    </source>
</evidence>
<gene>
    <name evidence="1" type="ORF">IV500_04655</name>
</gene>
<name>A0A931CI15_9MICC</name>
<comment type="caution">
    <text evidence="1">The sequence shown here is derived from an EMBL/GenBank/DDBJ whole genome shotgun (WGS) entry which is preliminary data.</text>
</comment>
<dbReference type="RefSeq" id="WP_196395656.1">
    <property type="nucleotide sequence ID" value="NZ_JADNYM010000005.1"/>
</dbReference>
<protein>
    <submittedName>
        <fullName evidence="1">Uncharacterized protein</fullName>
    </submittedName>
</protein>
<dbReference type="EMBL" id="JADNYM010000005">
    <property type="protein sequence ID" value="MBG0738708.1"/>
    <property type="molecule type" value="Genomic_DNA"/>
</dbReference>
<sequence>MSQLDSGWVTRWLVALCEPLIETDARVQIEEQMVDLVTSHPHWFAAWLSGYLSDIVRSLDAEDPWRNLSVVDGRTVHPDKSPFGTWVDASDIVHVSIADIRADLGLAALQNPVGETAAQLLAVAAKGWDTTLTWCETNLVTSATLSPSEGAAFFKTAASALRWAIHRRRLFYGLEDPFVHVSGFAWIQRADKMTSGEPWDEARAARHLEANRVQPGTYRQFNPSVE</sequence>
<accession>A0A931CI15</accession>
<dbReference type="AlphaFoldDB" id="A0A931CI15"/>
<evidence type="ECO:0000313" key="2">
    <source>
        <dbReference type="Proteomes" id="UP000655366"/>
    </source>
</evidence>
<proteinExistence type="predicted"/>